<dbReference type="InterPro" id="IPR011009">
    <property type="entry name" value="Kinase-like_dom_sf"/>
</dbReference>
<name>A0A4V4HUT7_9HELO</name>
<protein>
    <recommendedName>
        <fullName evidence="1">Aminoglycoside phosphotransferase domain-containing protein</fullName>
    </recommendedName>
</protein>
<dbReference type="EMBL" id="PQXL01000142">
    <property type="protein sequence ID" value="THV50646.1"/>
    <property type="molecule type" value="Genomic_DNA"/>
</dbReference>
<keyword evidence="3" id="KW-1185">Reference proteome</keyword>
<comment type="caution">
    <text evidence="2">The sequence shown here is derived from an EMBL/GenBank/DDBJ whole genome shotgun (WGS) entry which is preliminary data.</text>
</comment>
<dbReference type="SUPFAM" id="SSF56112">
    <property type="entry name" value="Protein kinase-like (PK-like)"/>
    <property type="match status" value="1"/>
</dbReference>
<gene>
    <name evidence="2" type="ORF">BGAL_0142g00280</name>
</gene>
<dbReference type="PANTHER" id="PTHR21310">
    <property type="entry name" value="AMINOGLYCOSIDE PHOSPHOTRANSFERASE-RELATED-RELATED"/>
    <property type="match status" value="1"/>
</dbReference>
<dbReference type="Pfam" id="PF01636">
    <property type="entry name" value="APH"/>
    <property type="match status" value="1"/>
</dbReference>
<sequence>MSDITNTTIESKRESAIETPASKPINNTRLRRFLVLASTKIARRIPYCRRYGPIRISPGICVKSGKSITLAEASAMKFIGEHTTIPVPKIFCSFVHKGSTYIVMEKIRGKPLVHGWVHRTPESKAKILSQIRELIAEMRKLTPATSKIANVDGGILYDGRISGPAQFGPFENTNEFHRYLRSDAPARATNPEGVNELIEWHDGPWLDPPVFTHGDLSSLNIMAEGDKVVGIIDWETAGWYPSYWEYTTAMYVNPYNEFWKEEVGKFLDPFPTAQAMEETRQKYFGDY</sequence>
<evidence type="ECO:0000259" key="1">
    <source>
        <dbReference type="Pfam" id="PF01636"/>
    </source>
</evidence>
<dbReference type="InterPro" id="IPR051678">
    <property type="entry name" value="AGP_Transferase"/>
</dbReference>
<accession>A0A4V4HUT7</accession>
<dbReference type="CDD" id="cd05120">
    <property type="entry name" value="APH_ChoK_like"/>
    <property type="match status" value="1"/>
</dbReference>
<dbReference type="AlphaFoldDB" id="A0A4V4HUT7"/>
<dbReference type="Proteomes" id="UP000308671">
    <property type="component" value="Unassembled WGS sequence"/>
</dbReference>
<dbReference type="OrthoDB" id="2906425at2759"/>
<proteinExistence type="predicted"/>
<feature type="domain" description="Aminoglycoside phosphotransferase" evidence="1">
    <location>
        <begin position="71"/>
        <end position="252"/>
    </location>
</feature>
<evidence type="ECO:0000313" key="3">
    <source>
        <dbReference type="Proteomes" id="UP000308671"/>
    </source>
</evidence>
<organism evidence="2 3">
    <name type="scientific">Botrytis galanthina</name>
    <dbReference type="NCBI Taxonomy" id="278940"/>
    <lineage>
        <taxon>Eukaryota</taxon>
        <taxon>Fungi</taxon>
        <taxon>Dikarya</taxon>
        <taxon>Ascomycota</taxon>
        <taxon>Pezizomycotina</taxon>
        <taxon>Leotiomycetes</taxon>
        <taxon>Helotiales</taxon>
        <taxon>Sclerotiniaceae</taxon>
        <taxon>Botrytis</taxon>
    </lineage>
</organism>
<evidence type="ECO:0000313" key="2">
    <source>
        <dbReference type="EMBL" id="THV50646.1"/>
    </source>
</evidence>
<reference evidence="2 3" key="1">
    <citation type="submission" date="2017-12" db="EMBL/GenBank/DDBJ databases">
        <title>Comparative genomics of Botrytis spp.</title>
        <authorList>
            <person name="Valero-Jimenez C.A."/>
            <person name="Tapia P."/>
            <person name="Veloso J."/>
            <person name="Silva-Moreno E."/>
            <person name="Staats M."/>
            <person name="Valdes J.H."/>
            <person name="Van Kan J.A.L."/>
        </authorList>
    </citation>
    <scope>NUCLEOTIDE SEQUENCE [LARGE SCALE GENOMIC DNA]</scope>
    <source>
        <strain evidence="2 3">MUCL435</strain>
    </source>
</reference>
<dbReference type="PANTHER" id="PTHR21310:SF55">
    <property type="entry name" value="AMINOGLYCOSIDE PHOSPHOTRANSFERASE DOMAIN-CONTAINING PROTEIN"/>
    <property type="match status" value="1"/>
</dbReference>
<dbReference type="InterPro" id="IPR002575">
    <property type="entry name" value="Aminoglycoside_PTrfase"/>
</dbReference>
<dbReference type="Gene3D" id="3.90.1200.10">
    <property type="match status" value="1"/>
</dbReference>